<dbReference type="PROSITE" id="PS51737">
    <property type="entry name" value="RECOMBINASE_DNA_BIND"/>
    <property type="match status" value="1"/>
</dbReference>
<dbReference type="InterPro" id="IPR038109">
    <property type="entry name" value="DNA_bind_recomb_sf"/>
</dbReference>
<dbReference type="SMART" id="SM00857">
    <property type="entry name" value="Resolvase"/>
    <property type="match status" value="1"/>
</dbReference>
<dbReference type="PANTHER" id="PTHR30461">
    <property type="entry name" value="DNA-INVERTASE FROM LAMBDOID PROPHAGE"/>
    <property type="match status" value="1"/>
</dbReference>
<feature type="coiled-coil region" evidence="1">
    <location>
        <begin position="565"/>
        <end position="592"/>
    </location>
</feature>
<dbReference type="SUPFAM" id="SSF53041">
    <property type="entry name" value="Resolvase-like"/>
    <property type="match status" value="1"/>
</dbReference>
<dbReference type="PROSITE" id="PS51736">
    <property type="entry name" value="RECOMBINASES_3"/>
    <property type="match status" value="1"/>
</dbReference>
<accession>A0ABT5BZI6</accession>
<sequence>MNAGSAERRDGGPVTSSKITPRHLDRLAIVYVRQSHAIQLIKNPESTRVQYSLTEHAVGLGWSRERVLVIDEDQAHTATTSEGRLGFQRLVAEVGLGHVGIIVGFQMSRLARSCSDWYQLIDACALFGTLLGDFDGIYDPAIYNDRLLLGLKGTISEAELYLIKQRMHSAKLAKAQRGELGMLRPIGYVTRASGEVVKDPDEQARHVIELLFEQFQRRGTIQGVLCYLLEHDLKLPVRIMSGPDKGELRWSRPSRSTLQQVFINPAYAGAYVYGRRSKEPRAKLPGHPATRRRDAQAWAVCLRDKIPAYISWEQYEQNQRQLELNDNATRGVPREGATLLAGLVLCGRCGHRMQVSYNGGYARYACVYDARHFATPLCQSLAARPVDEVVEALVLRALAPSALELSLAVASDLEQERAREEKLWQQRLERAHYDVERARRQYDAVEPENRLVARTLERALEERLGAEQKLREQYHRVCATRPVTLTDAERSAIRALATELPKLWNSPTTTNEQRKDVVRQLLDEARVTVEGESERVELTLRWAGGHETTTTLTRPVAKLSQLSYHDDLTRRAAQLQRDGESLQQIADSLNAEGWRPAKQCETFSRSMVRGLLPSHGTTPPQRSIMERVKLKTNEWTMQALAARLHMPRVTLHCWRKRGWIRARWVPIPRPVGAWIIWADDEELERLAARRRPSRKRWPRRPQAA</sequence>
<organism evidence="4 5">
    <name type="scientific">Sorangium atrum</name>
    <dbReference type="NCBI Taxonomy" id="2995308"/>
    <lineage>
        <taxon>Bacteria</taxon>
        <taxon>Pseudomonadati</taxon>
        <taxon>Myxococcota</taxon>
        <taxon>Polyangia</taxon>
        <taxon>Polyangiales</taxon>
        <taxon>Polyangiaceae</taxon>
        <taxon>Sorangium</taxon>
    </lineage>
</organism>
<dbReference type="InterPro" id="IPR011109">
    <property type="entry name" value="DNA_bind_recombinase_dom"/>
</dbReference>
<feature type="domain" description="Recombinase" evidence="3">
    <location>
        <begin position="185"/>
        <end position="328"/>
    </location>
</feature>
<dbReference type="InterPro" id="IPR036162">
    <property type="entry name" value="Resolvase-like_N_sf"/>
</dbReference>
<evidence type="ECO:0000259" key="2">
    <source>
        <dbReference type="PROSITE" id="PS51736"/>
    </source>
</evidence>
<reference evidence="4 5" key="1">
    <citation type="submission" date="2023-01" db="EMBL/GenBank/DDBJ databases">
        <title>Minimal conservation of predation-associated metabolite biosynthetic gene clusters underscores biosynthetic potential of Myxococcota including descriptions for ten novel species: Archangium lansinium sp. nov., Myxococcus landrumus sp. nov., Nannocystis bai.</title>
        <authorList>
            <person name="Ahearne A."/>
            <person name="Stevens C."/>
            <person name="Dowd S."/>
        </authorList>
    </citation>
    <scope>NUCLEOTIDE SEQUENCE [LARGE SCALE GENOMIC DNA]</scope>
    <source>
        <strain evidence="4 5">WIWO2</strain>
    </source>
</reference>
<gene>
    <name evidence="4" type="ORF">POL72_17655</name>
</gene>
<keyword evidence="1" id="KW-0175">Coiled coil</keyword>
<dbReference type="InterPro" id="IPR006119">
    <property type="entry name" value="Resolv_N"/>
</dbReference>
<keyword evidence="5" id="KW-1185">Reference proteome</keyword>
<evidence type="ECO:0000313" key="5">
    <source>
        <dbReference type="Proteomes" id="UP001217485"/>
    </source>
</evidence>
<dbReference type="Proteomes" id="UP001217485">
    <property type="component" value="Unassembled WGS sequence"/>
</dbReference>
<comment type="caution">
    <text evidence="4">The sequence shown here is derived from an EMBL/GenBank/DDBJ whole genome shotgun (WGS) entry which is preliminary data.</text>
</comment>
<evidence type="ECO:0000313" key="4">
    <source>
        <dbReference type="EMBL" id="MDC0679575.1"/>
    </source>
</evidence>
<name>A0ABT5BZI6_9BACT</name>
<dbReference type="Pfam" id="PF07508">
    <property type="entry name" value="Recombinase"/>
    <property type="match status" value="1"/>
</dbReference>
<dbReference type="RefSeq" id="WP_272096567.1">
    <property type="nucleotide sequence ID" value="NZ_JAQNDK010000002.1"/>
</dbReference>
<feature type="domain" description="Resolvase/invertase-type recombinase catalytic" evidence="2">
    <location>
        <begin position="27"/>
        <end position="178"/>
    </location>
</feature>
<dbReference type="Pfam" id="PF13408">
    <property type="entry name" value="Zn_ribbon_recom"/>
    <property type="match status" value="1"/>
</dbReference>
<dbReference type="InterPro" id="IPR025827">
    <property type="entry name" value="Zn_ribbon_recom_dom"/>
</dbReference>
<proteinExistence type="predicted"/>
<dbReference type="EMBL" id="JAQNDK010000002">
    <property type="protein sequence ID" value="MDC0679575.1"/>
    <property type="molecule type" value="Genomic_DNA"/>
</dbReference>
<dbReference type="Gene3D" id="3.40.50.1390">
    <property type="entry name" value="Resolvase, N-terminal catalytic domain"/>
    <property type="match status" value="1"/>
</dbReference>
<evidence type="ECO:0000259" key="3">
    <source>
        <dbReference type="PROSITE" id="PS51737"/>
    </source>
</evidence>
<dbReference type="Pfam" id="PF00239">
    <property type="entry name" value="Resolvase"/>
    <property type="match status" value="1"/>
</dbReference>
<dbReference type="InterPro" id="IPR050639">
    <property type="entry name" value="SSR_resolvase"/>
</dbReference>
<dbReference type="CDD" id="cd00338">
    <property type="entry name" value="Ser_Recombinase"/>
    <property type="match status" value="1"/>
</dbReference>
<dbReference type="PANTHER" id="PTHR30461:SF23">
    <property type="entry name" value="DNA RECOMBINASE-RELATED"/>
    <property type="match status" value="1"/>
</dbReference>
<protein>
    <submittedName>
        <fullName evidence="4">Recombinase family protein</fullName>
    </submittedName>
</protein>
<dbReference type="Gene3D" id="3.90.1750.20">
    <property type="entry name" value="Putative Large Serine Recombinase, Chain B, Domain 2"/>
    <property type="match status" value="1"/>
</dbReference>
<evidence type="ECO:0000256" key="1">
    <source>
        <dbReference type="SAM" id="Coils"/>
    </source>
</evidence>